<evidence type="ECO:0000256" key="3">
    <source>
        <dbReference type="ARBA" id="ARBA00022806"/>
    </source>
</evidence>
<dbReference type="PROSITE" id="PS51194">
    <property type="entry name" value="HELICASE_CTER"/>
    <property type="match status" value="1"/>
</dbReference>
<evidence type="ECO:0000259" key="5">
    <source>
        <dbReference type="PROSITE" id="PS51192"/>
    </source>
</evidence>
<protein>
    <recommendedName>
        <fullName evidence="9">ATP-dependent helicase</fullName>
    </recommendedName>
</protein>
<dbReference type="PRINTS" id="PR00081">
    <property type="entry name" value="GDHRDH"/>
</dbReference>
<accession>A0A8J4WBU8</accession>
<dbReference type="InterPro" id="IPR011545">
    <property type="entry name" value="DEAD/DEAH_box_helicase_dom"/>
</dbReference>
<proteinExistence type="predicted"/>
<dbReference type="InterPro" id="IPR036291">
    <property type="entry name" value="NAD(P)-bd_dom_sf"/>
</dbReference>
<keyword evidence="3" id="KW-0347">Helicase</keyword>
<name>A0A8J4WBU8_9STRA</name>
<dbReference type="NCBIfam" id="NF004203">
    <property type="entry name" value="PRK05653.2-4"/>
    <property type="match status" value="1"/>
</dbReference>
<dbReference type="EMBL" id="AOFI03000003">
    <property type="protein sequence ID" value="KAF4325657.1"/>
    <property type="molecule type" value="Genomic_DNA"/>
</dbReference>
<dbReference type="InterPro" id="IPR048333">
    <property type="entry name" value="HA2_WH"/>
</dbReference>
<dbReference type="NCBIfam" id="TIGR01970">
    <property type="entry name" value="DEAH_box_HrpB"/>
    <property type="match status" value="1"/>
</dbReference>
<evidence type="ECO:0000313" key="7">
    <source>
        <dbReference type="EMBL" id="KAF4325657.1"/>
    </source>
</evidence>
<evidence type="ECO:0000313" key="8">
    <source>
        <dbReference type="Proteomes" id="UP000702964"/>
    </source>
</evidence>
<organism evidence="7 8">
    <name type="scientific">Phytophthora kernoviae 00238/432</name>
    <dbReference type="NCBI Taxonomy" id="1284355"/>
    <lineage>
        <taxon>Eukaryota</taxon>
        <taxon>Sar</taxon>
        <taxon>Stramenopiles</taxon>
        <taxon>Oomycota</taxon>
        <taxon>Peronosporomycetes</taxon>
        <taxon>Peronosporales</taxon>
        <taxon>Peronosporaceae</taxon>
        <taxon>Phytophthora</taxon>
    </lineage>
</organism>
<feature type="domain" description="Helicase C-terminal" evidence="6">
    <location>
        <begin position="423"/>
        <end position="589"/>
    </location>
</feature>
<dbReference type="PRINTS" id="PR00080">
    <property type="entry name" value="SDRFAMILY"/>
</dbReference>
<dbReference type="Pfam" id="PF00271">
    <property type="entry name" value="Helicase_C"/>
    <property type="match status" value="1"/>
</dbReference>
<keyword evidence="1" id="KW-0547">Nucleotide-binding</keyword>
<evidence type="ECO:0008006" key="9">
    <source>
        <dbReference type="Google" id="ProtNLM"/>
    </source>
</evidence>
<dbReference type="GO" id="GO:0003676">
    <property type="term" value="F:nucleic acid binding"/>
    <property type="evidence" value="ECO:0007669"/>
    <property type="project" value="InterPro"/>
</dbReference>
<evidence type="ECO:0000256" key="1">
    <source>
        <dbReference type="ARBA" id="ARBA00022741"/>
    </source>
</evidence>
<dbReference type="PROSITE" id="PS51192">
    <property type="entry name" value="HELICASE_ATP_BIND_1"/>
    <property type="match status" value="1"/>
</dbReference>
<dbReference type="GO" id="GO:0004386">
    <property type="term" value="F:helicase activity"/>
    <property type="evidence" value="ECO:0007669"/>
    <property type="project" value="UniProtKB-KW"/>
</dbReference>
<reference evidence="7" key="2">
    <citation type="submission" date="2020-02" db="EMBL/GenBank/DDBJ databases">
        <authorList>
            <person name="Studholme D.J."/>
        </authorList>
    </citation>
    <scope>NUCLEOTIDE SEQUENCE</scope>
    <source>
        <strain evidence="7">00238/432</strain>
    </source>
</reference>
<dbReference type="Pfam" id="PF08482">
    <property type="entry name" value="HrpB_C"/>
    <property type="match status" value="1"/>
</dbReference>
<comment type="caution">
    <text evidence="7">The sequence shown here is derived from an EMBL/GenBank/DDBJ whole genome shotgun (WGS) entry which is preliminary data.</text>
</comment>
<dbReference type="SUPFAM" id="SSF52540">
    <property type="entry name" value="P-loop containing nucleoside triphosphate hydrolases"/>
    <property type="match status" value="2"/>
</dbReference>
<dbReference type="Gene3D" id="3.40.50.300">
    <property type="entry name" value="P-loop containing nucleotide triphosphate hydrolases"/>
    <property type="match status" value="2"/>
</dbReference>
<dbReference type="Pfam" id="PF00106">
    <property type="entry name" value="adh_short"/>
    <property type="match status" value="1"/>
</dbReference>
<reference evidence="7" key="1">
    <citation type="journal article" date="2015" name="Genom Data">
        <title>Draft genome sequences of Phytophthora kernoviae and Phytophthora ramorum lineage EU2 from Scotland.</title>
        <authorList>
            <person name="Sambles C."/>
            <person name="Schlenzig A."/>
            <person name="O'Neill P."/>
            <person name="Grant M."/>
            <person name="Studholme D.J."/>
        </authorList>
    </citation>
    <scope>NUCLEOTIDE SEQUENCE</scope>
    <source>
        <strain evidence="7">00238/432</strain>
    </source>
</reference>
<dbReference type="InterPro" id="IPR014001">
    <property type="entry name" value="Helicase_ATP-bd"/>
</dbReference>
<dbReference type="SMART" id="SM00847">
    <property type="entry name" value="HA2"/>
    <property type="match status" value="1"/>
</dbReference>
<dbReference type="GO" id="GO:0005524">
    <property type="term" value="F:ATP binding"/>
    <property type="evidence" value="ECO:0007669"/>
    <property type="project" value="UniProtKB-KW"/>
</dbReference>
<dbReference type="InterPro" id="IPR001650">
    <property type="entry name" value="Helicase_C-like"/>
</dbReference>
<dbReference type="InterPro" id="IPR002347">
    <property type="entry name" value="SDR_fam"/>
</dbReference>
<feature type="domain" description="Helicase ATP-binding" evidence="5">
    <location>
        <begin position="232"/>
        <end position="381"/>
    </location>
</feature>
<dbReference type="Pfam" id="PF00270">
    <property type="entry name" value="DEAD"/>
    <property type="match status" value="1"/>
</dbReference>
<dbReference type="Proteomes" id="UP000702964">
    <property type="component" value="Unassembled WGS sequence"/>
</dbReference>
<evidence type="ECO:0000256" key="2">
    <source>
        <dbReference type="ARBA" id="ARBA00022801"/>
    </source>
</evidence>
<dbReference type="FunFam" id="3.40.50.720:FF:000084">
    <property type="entry name" value="Short-chain dehydrogenase reductase"/>
    <property type="match status" value="1"/>
</dbReference>
<dbReference type="AlphaFoldDB" id="A0A8J4WBU8"/>
<dbReference type="InterPro" id="IPR010225">
    <property type="entry name" value="HrpB"/>
</dbReference>
<sequence>MTQHNGKSRFEGKVAIITGAGSGIGKAAALKLASEGAYVALLDLVNDRISETEAEINKLRAGAARAFDVDISDPARVEKAVLETIELFGGLDIVFANAGINGVSAPIEEIQVEDWQQIITTNLNGTFFTIKYALPHMKKRGGGSIIITSSINGNQRFSSFGMSAYSTSKAGQVAFAKMAALELAKFKIRVNVICPGAIATNIDQSTVKTDELHQIVIPMEFPEGQQPLADGPGQPEHVADLVAFLASAESRHITVPLALLEEPWVAGRKIIMLEPRRLAARSAAARMAASLGEKAGQTVGYRVRMDTRVSQSTRIEVVTEGVLTRMLQQDQGLEDTAMIIFDEFHERHLQGDLGLALALESRAMLRPDLKLLVMSATLDPAPVCALLGEETQWIDCPGRTFPVETRYVSKPASEQIETFTAHAIVKAIAEQEGDVLVFLPGAKEIHRTERELSNFMLPAHVQVHSLYGSMPVERQDEAVRPAEEGKRKVVLSTSIAESSLTLAGVKVVVDAGLSRASVFSPRTGMSRLVTLPVSKASADQRRGRAGRIAPGVCYRLWSEEAHGVLPDAAKPEIASADLAPLALELAAWGVQSPAELQWLDTPPDAAYGQAQALLRQLGGLDDAGRITPFGRRMNTLGVHPRLASMLLRAAELGLASYASMLAALLQEPAGLRSSGSAGAGTDLRPRVEALLTADSSAMPQTAASVADVAAVRRMLQESRQLRSALGPAADPVRPDEDSCGWLLSFAYPDRIGQRREDGRYLLSSGRGVRLAATESLSRSAYLVAAEADDQGADARILLAAPVQEKRLLELPHLLHEEWPDLIEDDLTEELAEHISPFLAGMRSAADLKRLSMQDVLLGGLSWEQRQQLDREAPTHIQVPSGSRIPVDYSRPEDPALAVRLQEMFGQQETPRLGGGRVPLTIHLLSPAQRPEEFTMQKKIVGAGAGGLVGGLVGLGIPEEDARQYEEYVQSGKILLLVDSTDRDTDVYEVFSNNSYVNRNNIDVHREDVPAERPDLDMEERRLEAQNKAARFGNNTFL</sequence>
<dbReference type="InterPro" id="IPR027417">
    <property type="entry name" value="P-loop_NTPase"/>
</dbReference>
<dbReference type="Pfam" id="PF04408">
    <property type="entry name" value="WHD_HA2"/>
    <property type="match status" value="1"/>
</dbReference>
<dbReference type="GO" id="GO:0016787">
    <property type="term" value="F:hydrolase activity"/>
    <property type="evidence" value="ECO:0007669"/>
    <property type="project" value="UniProtKB-KW"/>
</dbReference>
<evidence type="ECO:0000256" key="4">
    <source>
        <dbReference type="ARBA" id="ARBA00022840"/>
    </source>
</evidence>
<dbReference type="SUPFAM" id="SSF51735">
    <property type="entry name" value="NAD(P)-binding Rossmann-fold domains"/>
    <property type="match status" value="1"/>
</dbReference>
<keyword evidence="2" id="KW-0378">Hydrolase</keyword>
<dbReference type="PANTHER" id="PTHR43519:SF1">
    <property type="entry name" value="ATP-DEPENDENT RNA HELICASE HRPB"/>
    <property type="match status" value="1"/>
</dbReference>
<keyword evidence="4" id="KW-0067">ATP-binding</keyword>
<gene>
    <name evidence="7" type="ORF">G195_000686</name>
</gene>
<dbReference type="CDD" id="cd05233">
    <property type="entry name" value="SDR_c"/>
    <property type="match status" value="1"/>
</dbReference>
<dbReference type="SMART" id="SM00490">
    <property type="entry name" value="HELICc"/>
    <property type="match status" value="1"/>
</dbReference>
<dbReference type="InterPro" id="IPR007502">
    <property type="entry name" value="Helicase-assoc_dom"/>
</dbReference>
<dbReference type="Gene3D" id="1.20.120.1080">
    <property type="match status" value="1"/>
</dbReference>
<evidence type="ECO:0000259" key="6">
    <source>
        <dbReference type="PROSITE" id="PS51194"/>
    </source>
</evidence>
<dbReference type="PANTHER" id="PTHR43519">
    <property type="entry name" value="ATP-DEPENDENT RNA HELICASE HRPB"/>
    <property type="match status" value="1"/>
</dbReference>
<dbReference type="Gene3D" id="3.40.50.720">
    <property type="entry name" value="NAD(P)-binding Rossmann-like Domain"/>
    <property type="match status" value="1"/>
</dbReference>
<dbReference type="CDD" id="cd18791">
    <property type="entry name" value="SF2_C_RHA"/>
    <property type="match status" value="1"/>
</dbReference>
<dbReference type="InterPro" id="IPR013689">
    <property type="entry name" value="RNA_helicase_ATP-dep_HrpB_C"/>
</dbReference>